<reference evidence="2" key="1">
    <citation type="journal article" date="2015" name="Nat. Genet.">
        <title>The genome and transcriptome of the zoonotic hookworm Ancylostoma ceylanicum identify infection-specific gene families.</title>
        <authorList>
            <person name="Schwarz E.M."/>
            <person name="Hu Y."/>
            <person name="Antoshechkin I."/>
            <person name="Miller M.M."/>
            <person name="Sternberg P.W."/>
            <person name="Aroian R.V."/>
        </authorList>
    </citation>
    <scope>NUCLEOTIDE SEQUENCE</scope>
    <source>
        <strain evidence="2">HY135</strain>
    </source>
</reference>
<dbReference type="Proteomes" id="UP000024635">
    <property type="component" value="Unassembled WGS sequence"/>
</dbReference>
<organism evidence="1 2">
    <name type="scientific">Ancylostoma ceylanicum</name>
    <dbReference type="NCBI Taxonomy" id="53326"/>
    <lineage>
        <taxon>Eukaryota</taxon>
        <taxon>Metazoa</taxon>
        <taxon>Ecdysozoa</taxon>
        <taxon>Nematoda</taxon>
        <taxon>Chromadorea</taxon>
        <taxon>Rhabditida</taxon>
        <taxon>Rhabditina</taxon>
        <taxon>Rhabditomorpha</taxon>
        <taxon>Strongyloidea</taxon>
        <taxon>Ancylostomatidae</taxon>
        <taxon>Ancylostomatinae</taxon>
        <taxon>Ancylostoma</taxon>
    </lineage>
</organism>
<dbReference type="EMBL" id="JARK01000037">
    <property type="protein sequence ID" value="EYC45159.1"/>
    <property type="molecule type" value="Genomic_DNA"/>
</dbReference>
<name>A0A016WZB5_9BILA</name>
<proteinExistence type="predicted"/>
<protein>
    <submittedName>
        <fullName evidence="1">Uncharacterized protein</fullName>
    </submittedName>
</protein>
<evidence type="ECO:0000313" key="1">
    <source>
        <dbReference type="EMBL" id="EYC45159.1"/>
    </source>
</evidence>
<comment type="caution">
    <text evidence="1">The sequence shown here is derived from an EMBL/GenBank/DDBJ whole genome shotgun (WGS) entry which is preliminary data.</text>
</comment>
<keyword evidence="2" id="KW-1185">Reference proteome</keyword>
<gene>
    <name evidence="1" type="primary">Acey_s0437.g1461</name>
    <name evidence="1" type="ORF">Y032_0437g1461</name>
</gene>
<sequence length="83" mass="9252">MSMTFFIQPHSQAVRDALQYTATPPADGDDVDVQEMMDAEASFYERIPEPNLESELDSGEAMRSCKHSGCSRINIDTSIHICI</sequence>
<dbReference type="AlphaFoldDB" id="A0A016WZB5"/>
<evidence type="ECO:0000313" key="2">
    <source>
        <dbReference type="Proteomes" id="UP000024635"/>
    </source>
</evidence>
<accession>A0A016WZB5</accession>